<reference evidence="2" key="1">
    <citation type="submission" date="2023-07" db="EMBL/GenBank/DDBJ databases">
        <title>Genomic Encyclopedia of Type Strains, Phase IV (KMG-IV): sequencing the most valuable type-strain genomes for metagenomic binning, comparative biology and taxonomic classification.</title>
        <authorList>
            <person name="Goeker M."/>
        </authorList>
    </citation>
    <scope>NUCLEOTIDE SEQUENCE</scope>
    <source>
        <strain evidence="2">DSM 21202</strain>
    </source>
</reference>
<protein>
    <submittedName>
        <fullName evidence="2">Uncharacterized protein</fullName>
    </submittedName>
</protein>
<evidence type="ECO:0000313" key="3">
    <source>
        <dbReference type="Proteomes" id="UP001229244"/>
    </source>
</evidence>
<organism evidence="2 3">
    <name type="scientific">Amorphus orientalis</name>
    <dbReference type="NCBI Taxonomy" id="649198"/>
    <lineage>
        <taxon>Bacteria</taxon>
        <taxon>Pseudomonadati</taxon>
        <taxon>Pseudomonadota</taxon>
        <taxon>Alphaproteobacteria</taxon>
        <taxon>Hyphomicrobiales</taxon>
        <taxon>Amorphaceae</taxon>
        <taxon>Amorphus</taxon>
    </lineage>
</organism>
<comment type="caution">
    <text evidence="2">The sequence shown here is derived from an EMBL/GenBank/DDBJ whole genome shotgun (WGS) entry which is preliminary data.</text>
</comment>
<name>A0AAE4AVL4_9HYPH</name>
<dbReference type="AlphaFoldDB" id="A0AAE4AVL4"/>
<keyword evidence="3" id="KW-1185">Reference proteome</keyword>
<feature type="chain" id="PRO_5042233429" evidence="1">
    <location>
        <begin position="22"/>
        <end position="172"/>
    </location>
</feature>
<dbReference type="Proteomes" id="UP001229244">
    <property type="component" value="Unassembled WGS sequence"/>
</dbReference>
<feature type="signal peptide" evidence="1">
    <location>
        <begin position="1"/>
        <end position="21"/>
    </location>
</feature>
<dbReference type="EMBL" id="JAUSUL010000003">
    <property type="protein sequence ID" value="MDQ0316814.1"/>
    <property type="molecule type" value="Genomic_DNA"/>
</dbReference>
<proteinExistence type="predicted"/>
<evidence type="ECO:0000313" key="2">
    <source>
        <dbReference type="EMBL" id="MDQ0316814.1"/>
    </source>
</evidence>
<gene>
    <name evidence="2" type="ORF">J2S73_003290</name>
</gene>
<keyword evidence="1" id="KW-0732">Signal</keyword>
<dbReference type="RefSeq" id="WP_306886689.1">
    <property type="nucleotide sequence ID" value="NZ_JAUSUL010000003.1"/>
</dbReference>
<accession>A0AAE4AVL4</accession>
<sequence>MRLLGGLVFTGALLIAGGASAQWATDVKDDLFSDGKTATMIGSAGPNYGIYVSCSSEEADVSFAYIEKSSWESGLEAVPAKLAIQVDGGQKHFLNGYFYQHNNDFIGVKSDQSELIRGILRDIRDAQRQIVVGVRVELFDTTATVDFSVAGSTKATSKLFDSCNLSPEGPES</sequence>
<evidence type="ECO:0000256" key="1">
    <source>
        <dbReference type="SAM" id="SignalP"/>
    </source>
</evidence>